<dbReference type="InterPro" id="IPR036390">
    <property type="entry name" value="WH_DNA-bd_sf"/>
</dbReference>
<organism evidence="5">
    <name type="scientific">Paraconexibacter sp. AEG42_29</name>
    <dbReference type="NCBI Taxonomy" id="2997339"/>
    <lineage>
        <taxon>Bacteria</taxon>
        <taxon>Bacillati</taxon>
        <taxon>Actinomycetota</taxon>
        <taxon>Thermoleophilia</taxon>
        <taxon>Solirubrobacterales</taxon>
        <taxon>Paraconexibacteraceae</taxon>
        <taxon>Paraconexibacter</taxon>
    </lineage>
</organism>
<dbReference type="InterPro" id="IPR051081">
    <property type="entry name" value="HTH_MetalResp_TranReg"/>
</dbReference>
<name>A0AAU7ATV3_9ACTN</name>
<evidence type="ECO:0000256" key="2">
    <source>
        <dbReference type="ARBA" id="ARBA00023125"/>
    </source>
</evidence>
<dbReference type="InterPro" id="IPR036388">
    <property type="entry name" value="WH-like_DNA-bd_sf"/>
</dbReference>
<gene>
    <name evidence="5" type="ORF">DSM112329_01960</name>
</gene>
<dbReference type="EMBL" id="CP114014">
    <property type="protein sequence ID" value="XAY05116.1"/>
    <property type="molecule type" value="Genomic_DNA"/>
</dbReference>
<dbReference type="NCBIfam" id="NF033788">
    <property type="entry name" value="HTH_metalloreg"/>
    <property type="match status" value="1"/>
</dbReference>
<protein>
    <recommendedName>
        <fullName evidence="4">HTH arsR-type domain-containing protein</fullName>
    </recommendedName>
</protein>
<evidence type="ECO:0000256" key="3">
    <source>
        <dbReference type="ARBA" id="ARBA00023163"/>
    </source>
</evidence>
<dbReference type="RefSeq" id="WP_354701634.1">
    <property type="nucleotide sequence ID" value="NZ_CP114014.1"/>
</dbReference>
<dbReference type="SMART" id="SM00418">
    <property type="entry name" value="HTH_ARSR"/>
    <property type="match status" value="1"/>
</dbReference>
<feature type="domain" description="HTH arsR-type" evidence="4">
    <location>
        <begin position="27"/>
        <end position="117"/>
    </location>
</feature>
<evidence type="ECO:0000259" key="4">
    <source>
        <dbReference type="PROSITE" id="PS50987"/>
    </source>
</evidence>
<accession>A0AAU7ATV3</accession>
<keyword evidence="2" id="KW-0238">DNA-binding</keyword>
<dbReference type="PROSITE" id="PS50987">
    <property type="entry name" value="HTH_ARSR_2"/>
    <property type="match status" value="1"/>
</dbReference>
<evidence type="ECO:0000256" key="1">
    <source>
        <dbReference type="ARBA" id="ARBA00023015"/>
    </source>
</evidence>
<dbReference type="CDD" id="cd00090">
    <property type="entry name" value="HTH_ARSR"/>
    <property type="match status" value="1"/>
</dbReference>
<dbReference type="GO" id="GO:0003700">
    <property type="term" value="F:DNA-binding transcription factor activity"/>
    <property type="evidence" value="ECO:0007669"/>
    <property type="project" value="InterPro"/>
</dbReference>
<dbReference type="Pfam" id="PF01022">
    <property type="entry name" value="HTH_5"/>
    <property type="match status" value="1"/>
</dbReference>
<proteinExistence type="predicted"/>
<dbReference type="AlphaFoldDB" id="A0AAU7ATV3"/>
<dbReference type="PANTHER" id="PTHR33154:SF18">
    <property type="entry name" value="ARSENICAL RESISTANCE OPERON REPRESSOR"/>
    <property type="match status" value="1"/>
</dbReference>
<dbReference type="InterPro" id="IPR011991">
    <property type="entry name" value="ArsR-like_HTH"/>
</dbReference>
<sequence length="117" mass="12672">MSTTAPVMSPRERQAGGCCIAAVVPDLDAEAAVELATLVKALADPTRLRIVDTIRKADPEAICQCELLPLFDMSQAAVAKHLKVLVTAGVLGAERRGTWMYYYLRPGALKELTTWLS</sequence>
<dbReference type="PANTHER" id="PTHR33154">
    <property type="entry name" value="TRANSCRIPTIONAL REGULATOR, ARSR FAMILY"/>
    <property type="match status" value="1"/>
</dbReference>
<dbReference type="PRINTS" id="PR00778">
    <property type="entry name" value="HTHARSR"/>
</dbReference>
<dbReference type="Gene3D" id="1.10.10.10">
    <property type="entry name" value="Winged helix-like DNA-binding domain superfamily/Winged helix DNA-binding domain"/>
    <property type="match status" value="1"/>
</dbReference>
<dbReference type="SUPFAM" id="SSF46785">
    <property type="entry name" value="Winged helix' DNA-binding domain"/>
    <property type="match status" value="1"/>
</dbReference>
<keyword evidence="1" id="KW-0805">Transcription regulation</keyword>
<keyword evidence="3" id="KW-0804">Transcription</keyword>
<dbReference type="GO" id="GO:0003677">
    <property type="term" value="F:DNA binding"/>
    <property type="evidence" value="ECO:0007669"/>
    <property type="project" value="UniProtKB-KW"/>
</dbReference>
<evidence type="ECO:0000313" key="5">
    <source>
        <dbReference type="EMBL" id="XAY05116.1"/>
    </source>
</evidence>
<dbReference type="InterPro" id="IPR001845">
    <property type="entry name" value="HTH_ArsR_DNA-bd_dom"/>
</dbReference>
<reference evidence="5" key="1">
    <citation type="submission" date="2022-12" db="EMBL/GenBank/DDBJ databases">
        <title>Paraconexibacter alkalitolerans sp. nov. and Baekduia alba sp. nov., isolated from soil and emended description of the genera Paraconexibacter (Chun et al., 2020) and Baekduia (An et al., 2020).</title>
        <authorList>
            <person name="Vieira S."/>
            <person name="Huber K.J."/>
            <person name="Geppert A."/>
            <person name="Wolf J."/>
            <person name="Neumann-Schaal M."/>
            <person name="Muesken M."/>
            <person name="Overmann J."/>
        </authorList>
    </citation>
    <scope>NUCLEOTIDE SEQUENCE</scope>
    <source>
        <strain evidence="5">AEG42_29</strain>
    </source>
</reference>
<dbReference type="KEGG" id="parq:DSM112329_01960"/>